<dbReference type="EMBL" id="LBPX01000004">
    <property type="protein sequence ID" value="KKP68287.1"/>
    <property type="molecule type" value="Genomic_DNA"/>
</dbReference>
<dbReference type="Proteomes" id="UP000034127">
    <property type="component" value="Unassembled WGS sequence"/>
</dbReference>
<reference evidence="1 2" key="1">
    <citation type="journal article" date="2015" name="Nature">
        <title>rRNA introns, odd ribosomes, and small enigmatic genomes across a large radiation of phyla.</title>
        <authorList>
            <person name="Brown C.T."/>
            <person name="Hug L.A."/>
            <person name="Thomas B.C."/>
            <person name="Sharon I."/>
            <person name="Castelle C.J."/>
            <person name="Singh A."/>
            <person name="Wilkins M.J."/>
            <person name="Williams K.H."/>
            <person name="Banfield J.F."/>
        </authorList>
    </citation>
    <scope>NUCLEOTIDE SEQUENCE [LARGE SCALE GENOMIC DNA]</scope>
</reference>
<protein>
    <recommendedName>
        <fullName evidence="3">S23 ribosomal protein</fullName>
    </recommendedName>
</protein>
<comment type="caution">
    <text evidence="1">The sequence shown here is derived from an EMBL/GenBank/DDBJ whole genome shotgun (WGS) entry which is preliminary data.</text>
</comment>
<sequence>MNHLELKDLTSYKIAVDLSSYIWDIVSKWDWFNKKTLGSQWVEAMDSIGGNIAEGFGRFHKKDKVKFYYNARATVYESIHWKDRASERELISEKENDYISTRINNLPKI</sequence>
<name>A0A0G0ELR5_9BACT</name>
<dbReference type="NCBIfam" id="TIGR02436">
    <property type="entry name" value="four helix bundle protein"/>
    <property type="match status" value="1"/>
</dbReference>
<dbReference type="AlphaFoldDB" id="A0A0G0ELR5"/>
<evidence type="ECO:0000313" key="2">
    <source>
        <dbReference type="Proteomes" id="UP000034127"/>
    </source>
</evidence>
<dbReference type="InterPro" id="IPR036583">
    <property type="entry name" value="23S_rRNA_IVS_sf"/>
</dbReference>
<organism evidence="1 2">
    <name type="scientific">Candidatus Roizmanbacteria bacterium GW2011_GWC2_35_12</name>
    <dbReference type="NCBI Taxonomy" id="1618485"/>
    <lineage>
        <taxon>Bacteria</taxon>
        <taxon>Candidatus Roizmaniibacteriota</taxon>
    </lineage>
</organism>
<evidence type="ECO:0000313" key="1">
    <source>
        <dbReference type="EMBL" id="KKP68287.1"/>
    </source>
</evidence>
<dbReference type="Pfam" id="PF05635">
    <property type="entry name" value="23S_rRNA_IVP"/>
    <property type="match status" value="1"/>
</dbReference>
<dbReference type="InterPro" id="IPR012657">
    <property type="entry name" value="23S_rRNA-intervening_sequence"/>
</dbReference>
<gene>
    <name evidence="1" type="ORF">UR63_C0004G0025</name>
</gene>
<accession>A0A0G0ELR5</accession>
<proteinExistence type="predicted"/>
<dbReference type="SUPFAM" id="SSF158446">
    <property type="entry name" value="IVS-encoded protein-like"/>
    <property type="match status" value="1"/>
</dbReference>
<evidence type="ECO:0008006" key="3">
    <source>
        <dbReference type="Google" id="ProtNLM"/>
    </source>
</evidence>
<dbReference type="Gene3D" id="1.20.1440.60">
    <property type="entry name" value="23S rRNA-intervening sequence"/>
    <property type="match status" value="1"/>
</dbReference>